<keyword evidence="1" id="KW-0472">Membrane</keyword>
<comment type="caution">
    <text evidence="2">The sequence shown here is derived from an EMBL/GenBank/DDBJ whole genome shotgun (WGS) entry which is preliminary data.</text>
</comment>
<dbReference type="AlphaFoldDB" id="A0A2N6K2G5"/>
<evidence type="ECO:0000313" key="2">
    <source>
        <dbReference type="EMBL" id="PLZ89276.1"/>
    </source>
</evidence>
<dbReference type="EMBL" id="NRQW01000292">
    <property type="protein sequence ID" value="PLZ89276.1"/>
    <property type="molecule type" value="Genomic_DNA"/>
</dbReference>
<dbReference type="Proteomes" id="UP000235036">
    <property type="component" value="Unassembled WGS sequence"/>
</dbReference>
<keyword evidence="3" id="KW-1185">Reference proteome</keyword>
<gene>
    <name evidence="2" type="ORF">CEN44_13460</name>
</gene>
<organism evidence="2 3">
    <name type="scientific">Fischerella muscicola CCMEE 5323</name>
    <dbReference type="NCBI Taxonomy" id="2019572"/>
    <lineage>
        <taxon>Bacteria</taxon>
        <taxon>Bacillati</taxon>
        <taxon>Cyanobacteriota</taxon>
        <taxon>Cyanophyceae</taxon>
        <taxon>Nostocales</taxon>
        <taxon>Hapalosiphonaceae</taxon>
        <taxon>Fischerella</taxon>
    </lineage>
</organism>
<evidence type="ECO:0000256" key="1">
    <source>
        <dbReference type="SAM" id="Phobius"/>
    </source>
</evidence>
<accession>A0A2N6K2G5</accession>
<reference evidence="2 3" key="1">
    <citation type="submission" date="2017-08" db="EMBL/GenBank/DDBJ databases">
        <title>Genomes of Fischerella (Mastigocladus) sp. strains.</title>
        <authorList>
            <person name="Miller S.R."/>
        </authorList>
    </citation>
    <scope>NUCLEOTIDE SEQUENCE [LARGE SCALE GENOMIC DNA]</scope>
    <source>
        <strain evidence="2 3">CCMEE 5323</strain>
    </source>
</reference>
<evidence type="ECO:0000313" key="3">
    <source>
        <dbReference type="Proteomes" id="UP000235036"/>
    </source>
</evidence>
<proteinExistence type="predicted"/>
<protein>
    <submittedName>
        <fullName evidence="2">Uncharacterized protein</fullName>
    </submittedName>
</protein>
<dbReference type="RefSeq" id="WP_016867932.1">
    <property type="nucleotide sequence ID" value="NZ_CAWNVR010000391.1"/>
</dbReference>
<keyword evidence="1" id="KW-1133">Transmembrane helix</keyword>
<name>A0A2N6K2G5_FISMU</name>
<feature type="transmembrane region" description="Helical" evidence="1">
    <location>
        <begin position="123"/>
        <end position="141"/>
    </location>
</feature>
<sequence>MKKLFTLFSEERNQLQTEIDESTSVEQVVKLVQNRIDHLERIYISELNLAQVRLASFFLDALRQSIATLAAPQVSQITLPEAKPITNQITKLSPNRLILKLLKALIYIGILGWLFYLTETTPGAWMAILLASVLIGLEVVLQLDKNKQENNSNLPELRELPQPTLKVDSKILLDNLGDALNTIDLAVARVEEGNKPFDDRAIEELPELLNFLQRLIGASFLDRPQMMLELAKILPQILLDQGIRTQIYQPNNPQSDRAFFDFEPSIDPDTKDYVTITPALLKGDRLLRRGRVIEPAYSQARE</sequence>
<keyword evidence="1" id="KW-0812">Transmembrane</keyword>
<feature type="transmembrane region" description="Helical" evidence="1">
    <location>
        <begin position="97"/>
        <end position="117"/>
    </location>
</feature>